<dbReference type="PANTHER" id="PTHR13386:SF1">
    <property type="entry name" value="HISTONE PARYLATION FACTOR 1"/>
    <property type="match status" value="1"/>
</dbReference>
<dbReference type="OrthoDB" id="5493242at2"/>
<dbReference type="RefSeq" id="WP_153534190.1">
    <property type="nucleotide sequence ID" value="NZ_WEGH01000002.1"/>
</dbReference>
<dbReference type="GO" id="GO:0005694">
    <property type="term" value="C:chromosome"/>
    <property type="evidence" value="ECO:0007669"/>
    <property type="project" value="UniProtKB-SubCell"/>
</dbReference>
<protein>
    <recommendedName>
        <fullName evidence="5">DUF2228 domain-containing protein</fullName>
    </recommendedName>
</protein>
<dbReference type="Pfam" id="PF10228">
    <property type="entry name" value="HPF1"/>
    <property type="match status" value="1"/>
</dbReference>
<dbReference type="GO" id="GO:0072572">
    <property type="term" value="F:poly-ADP-D-ribose binding"/>
    <property type="evidence" value="ECO:0007669"/>
    <property type="project" value="TreeGrafter"/>
</dbReference>
<evidence type="ECO:0000256" key="2">
    <source>
        <dbReference type="ARBA" id="ARBA00022454"/>
    </source>
</evidence>
<comment type="subcellular location">
    <subcellularLocation>
        <location evidence="1">Chromosome</location>
    </subcellularLocation>
</comment>
<evidence type="ECO:0000313" key="4">
    <source>
        <dbReference type="Proteomes" id="UP000487268"/>
    </source>
</evidence>
<evidence type="ECO:0008006" key="5">
    <source>
        <dbReference type="Google" id="ProtNLM"/>
    </source>
</evidence>
<reference evidence="3 4" key="1">
    <citation type="submission" date="2019-10" db="EMBL/GenBank/DDBJ databases">
        <title>Actinomadura rubteroloni sp. nov. and Actinomadura macrotermitis sp. nov., isolated from the gut of fungus growing-termite Macrotermes natalensis.</title>
        <authorList>
            <person name="Benndorf R."/>
            <person name="Martin K."/>
            <person name="Kuefner M."/>
            <person name="De Beer W."/>
            <person name="Kaster A.-K."/>
            <person name="Vollmers J."/>
            <person name="Poulsen M."/>
            <person name="Beemelmanns C."/>
        </authorList>
    </citation>
    <scope>NUCLEOTIDE SEQUENCE [LARGE SCALE GENOMIC DNA]</scope>
    <source>
        <strain evidence="3 4">RB68</strain>
    </source>
</reference>
<dbReference type="PANTHER" id="PTHR13386">
    <property type="entry name" value="HISTONE PARYLATION FACTOR 1"/>
    <property type="match status" value="1"/>
</dbReference>
<organism evidence="3 4">
    <name type="scientific">Actinomadura macrotermitis</name>
    <dbReference type="NCBI Taxonomy" id="2585200"/>
    <lineage>
        <taxon>Bacteria</taxon>
        <taxon>Bacillati</taxon>
        <taxon>Actinomycetota</taxon>
        <taxon>Actinomycetes</taxon>
        <taxon>Streptosporangiales</taxon>
        <taxon>Thermomonosporaceae</taxon>
        <taxon>Actinomadura</taxon>
    </lineage>
</organism>
<comment type="caution">
    <text evidence="3">The sequence shown here is derived from an EMBL/GenBank/DDBJ whole genome shotgun (WGS) entry which is preliminary data.</text>
</comment>
<dbReference type="Proteomes" id="UP000487268">
    <property type="component" value="Unassembled WGS sequence"/>
</dbReference>
<name>A0A7K0BXG5_9ACTN</name>
<dbReference type="InterPro" id="IPR019361">
    <property type="entry name" value="HPF1"/>
</dbReference>
<keyword evidence="2" id="KW-0158">Chromosome</keyword>
<dbReference type="EMBL" id="WEGH01000002">
    <property type="protein sequence ID" value="MQY05875.1"/>
    <property type="molecule type" value="Genomic_DNA"/>
</dbReference>
<accession>A0A7K0BXG5</accession>
<dbReference type="GO" id="GO:0042393">
    <property type="term" value="F:histone binding"/>
    <property type="evidence" value="ECO:0007669"/>
    <property type="project" value="InterPro"/>
</dbReference>
<proteinExistence type="predicted"/>
<evidence type="ECO:0000313" key="3">
    <source>
        <dbReference type="EMBL" id="MQY05875.1"/>
    </source>
</evidence>
<sequence>MEERFRRDWGLEAPESLFRFQAFHRSLDAVERQALHDDLWLSPTGIMDLFADPGAQPRDGIDIRVHWRFYRDPPEFVTFMHGGSDGLHYGLWFDDDRTCSGVASYYTNDGDGIDTTAATPLEAVRGYLERVWFDLDDPDDGEGSPEKRSRLGRLREKLTAFETGDRAEIGMDYNVEYQPAVVPPVDRDRITTLDGAGALVAGETALGRPAHNEADEYKFATYMYAHFDDAEALADSVAEARSRCAAGDPAEALVLGRDLHWASFGDPAREAYANELLVLAYTALDRPALAAIAGAHHRHRSLESVAVL</sequence>
<gene>
    <name evidence="3" type="ORF">ACRB68_39520</name>
</gene>
<evidence type="ECO:0000256" key="1">
    <source>
        <dbReference type="ARBA" id="ARBA00004286"/>
    </source>
</evidence>
<keyword evidence="4" id="KW-1185">Reference proteome</keyword>
<dbReference type="GO" id="GO:0006974">
    <property type="term" value="P:DNA damage response"/>
    <property type="evidence" value="ECO:0007669"/>
    <property type="project" value="InterPro"/>
</dbReference>
<dbReference type="AlphaFoldDB" id="A0A7K0BXG5"/>